<dbReference type="STRING" id="49186.SAMN05421647_102405"/>
<sequence length="309" mass="33875">MTNTTHSLPLAERKTAVEEMLKSLEDKTDFASSLMRSSLDSHLSDVREQLNESETSSDQREVVEMRLSGASVDSGTTPAQLLSNVLKHFNSGIARAAHKIVTGRDSQKTSSAIHELLDLRFYRLQPGSARVTLTASSNGDLAGNTTKETLDQVFNFLESLDSEERFIDQVSNIGLNSLNSFNALANDIAKSSLSVSLNWPDAESGRSHSWRAGKAEFELLKARTKSIDIRRTSVERLDGIVTLVGEKGVLSLRTDAGEEVRARFSEKLLDSVQASCHLGSKITADFDVTTIGNTTVQVQKKSYLLKQIV</sequence>
<dbReference type="EMBL" id="FTMN01000002">
    <property type="protein sequence ID" value="SIQ14070.1"/>
    <property type="molecule type" value="Genomic_DNA"/>
</dbReference>
<dbReference type="Proteomes" id="UP000186895">
    <property type="component" value="Unassembled WGS sequence"/>
</dbReference>
<organism evidence="1 2">
    <name type="scientific">Marinobacterium stanieri</name>
    <dbReference type="NCBI Taxonomy" id="49186"/>
    <lineage>
        <taxon>Bacteria</taxon>
        <taxon>Pseudomonadati</taxon>
        <taxon>Pseudomonadota</taxon>
        <taxon>Gammaproteobacteria</taxon>
        <taxon>Oceanospirillales</taxon>
        <taxon>Oceanospirillaceae</taxon>
        <taxon>Marinobacterium</taxon>
    </lineage>
</organism>
<reference evidence="1 2" key="1">
    <citation type="submission" date="2017-01" db="EMBL/GenBank/DDBJ databases">
        <authorList>
            <person name="Mah S.A."/>
            <person name="Swanson W.J."/>
            <person name="Moy G.W."/>
            <person name="Vacquier V.D."/>
        </authorList>
    </citation>
    <scope>NUCLEOTIDE SEQUENCE [LARGE SCALE GENOMIC DNA]</scope>
    <source>
        <strain evidence="1 2">DSM 7027</strain>
    </source>
</reference>
<dbReference type="RefSeq" id="WP_076461853.1">
    <property type="nucleotide sequence ID" value="NZ_FTMN01000002.1"/>
</dbReference>
<accession>A0A1N6QBU0</accession>
<gene>
    <name evidence="1" type="ORF">SAMN05421647_102405</name>
</gene>
<evidence type="ECO:0000313" key="2">
    <source>
        <dbReference type="Proteomes" id="UP000186895"/>
    </source>
</evidence>
<protein>
    <submittedName>
        <fullName evidence="1">Uncharacterized protein</fullName>
    </submittedName>
</protein>
<name>A0A1N6QBU0_9GAMM</name>
<keyword evidence="2" id="KW-1185">Reference proteome</keyword>
<proteinExistence type="predicted"/>
<evidence type="ECO:0000313" key="1">
    <source>
        <dbReference type="EMBL" id="SIQ14070.1"/>
    </source>
</evidence>
<dbReference type="AlphaFoldDB" id="A0A1N6QBU0"/>